<sequence>MTDRGSESALSRYRFHILTGAWLFITVTACFRVSRQPYNSRLKSGQYESIFKGTSLAAVLTGIGVSGGMNR</sequence>
<protein>
    <submittedName>
        <fullName evidence="2">Uncharacterized protein</fullName>
    </submittedName>
</protein>
<keyword evidence="1" id="KW-1133">Transmembrane helix</keyword>
<dbReference type="EMBL" id="JAGTJR010000006">
    <property type="protein sequence ID" value="KAH7058681.1"/>
    <property type="molecule type" value="Genomic_DNA"/>
</dbReference>
<proteinExistence type="predicted"/>
<evidence type="ECO:0000256" key="1">
    <source>
        <dbReference type="SAM" id="Phobius"/>
    </source>
</evidence>
<evidence type="ECO:0000313" key="2">
    <source>
        <dbReference type="EMBL" id="KAH7058681.1"/>
    </source>
</evidence>
<dbReference type="PROSITE" id="PS51257">
    <property type="entry name" value="PROKAR_LIPOPROTEIN"/>
    <property type="match status" value="1"/>
</dbReference>
<organism evidence="2 3">
    <name type="scientific">Macrophomina phaseolina</name>
    <dbReference type="NCBI Taxonomy" id="35725"/>
    <lineage>
        <taxon>Eukaryota</taxon>
        <taxon>Fungi</taxon>
        <taxon>Dikarya</taxon>
        <taxon>Ascomycota</taxon>
        <taxon>Pezizomycotina</taxon>
        <taxon>Dothideomycetes</taxon>
        <taxon>Dothideomycetes incertae sedis</taxon>
        <taxon>Botryosphaeriales</taxon>
        <taxon>Botryosphaeriaceae</taxon>
        <taxon>Macrophomina</taxon>
    </lineage>
</organism>
<gene>
    <name evidence="2" type="ORF">B0J12DRAFT_651123</name>
</gene>
<accession>A0ABQ8GMG3</accession>
<feature type="transmembrane region" description="Helical" evidence="1">
    <location>
        <begin position="15"/>
        <end position="34"/>
    </location>
</feature>
<name>A0ABQ8GMG3_9PEZI</name>
<evidence type="ECO:0000313" key="3">
    <source>
        <dbReference type="Proteomes" id="UP000774617"/>
    </source>
</evidence>
<comment type="caution">
    <text evidence="2">The sequence shown here is derived from an EMBL/GenBank/DDBJ whole genome shotgun (WGS) entry which is preliminary data.</text>
</comment>
<keyword evidence="1" id="KW-0812">Transmembrane</keyword>
<keyword evidence="3" id="KW-1185">Reference proteome</keyword>
<keyword evidence="1" id="KW-0472">Membrane</keyword>
<dbReference type="Proteomes" id="UP000774617">
    <property type="component" value="Unassembled WGS sequence"/>
</dbReference>
<reference evidence="2 3" key="1">
    <citation type="journal article" date="2021" name="Nat. Commun.">
        <title>Genetic determinants of endophytism in the Arabidopsis root mycobiome.</title>
        <authorList>
            <person name="Mesny F."/>
            <person name="Miyauchi S."/>
            <person name="Thiergart T."/>
            <person name="Pickel B."/>
            <person name="Atanasova L."/>
            <person name="Karlsson M."/>
            <person name="Huettel B."/>
            <person name="Barry K.W."/>
            <person name="Haridas S."/>
            <person name="Chen C."/>
            <person name="Bauer D."/>
            <person name="Andreopoulos W."/>
            <person name="Pangilinan J."/>
            <person name="LaButti K."/>
            <person name="Riley R."/>
            <person name="Lipzen A."/>
            <person name="Clum A."/>
            <person name="Drula E."/>
            <person name="Henrissat B."/>
            <person name="Kohler A."/>
            <person name="Grigoriev I.V."/>
            <person name="Martin F.M."/>
            <person name="Hacquard S."/>
        </authorList>
    </citation>
    <scope>NUCLEOTIDE SEQUENCE [LARGE SCALE GENOMIC DNA]</scope>
    <source>
        <strain evidence="2 3">MPI-SDFR-AT-0080</strain>
    </source>
</reference>